<evidence type="ECO:0000256" key="9">
    <source>
        <dbReference type="SAM" id="Phobius"/>
    </source>
</evidence>
<dbReference type="PANTHER" id="PTHR38438:SF1">
    <property type="entry name" value="RIBOFLAVIN TRANSPORTER RIBU"/>
    <property type="match status" value="1"/>
</dbReference>
<feature type="transmembrane region" description="Helical" evidence="9">
    <location>
        <begin position="12"/>
        <end position="31"/>
    </location>
</feature>
<dbReference type="InterPro" id="IPR024529">
    <property type="entry name" value="ECF_trnsprt_substrate-spec"/>
</dbReference>
<evidence type="ECO:0000256" key="3">
    <source>
        <dbReference type="ARBA" id="ARBA00022448"/>
    </source>
</evidence>
<dbReference type="GO" id="GO:0032217">
    <property type="term" value="F:riboflavin transmembrane transporter activity"/>
    <property type="evidence" value="ECO:0007669"/>
    <property type="project" value="UniProtKB-UniRule"/>
</dbReference>
<dbReference type="GO" id="GO:0005886">
    <property type="term" value="C:plasma membrane"/>
    <property type="evidence" value="ECO:0007669"/>
    <property type="project" value="UniProtKB-SubCell"/>
</dbReference>
<keyword evidence="5 9" id="KW-0812">Transmembrane</keyword>
<feature type="transmembrane region" description="Helical" evidence="9">
    <location>
        <begin position="43"/>
        <end position="63"/>
    </location>
</feature>
<evidence type="ECO:0000256" key="5">
    <source>
        <dbReference type="ARBA" id="ARBA00022692"/>
    </source>
</evidence>
<feature type="transmembrane region" description="Helical" evidence="9">
    <location>
        <begin position="153"/>
        <end position="178"/>
    </location>
</feature>
<evidence type="ECO:0000256" key="8">
    <source>
        <dbReference type="PIRNR" id="PIRNR037778"/>
    </source>
</evidence>
<accession>A0AA41X9F0</accession>
<evidence type="ECO:0000256" key="4">
    <source>
        <dbReference type="ARBA" id="ARBA00022475"/>
    </source>
</evidence>
<reference evidence="10" key="1">
    <citation type="submission" date="2022-07" db="EMBL/GenBank/DDBJ databases">
        <authorList>
            <person name="Li W.-J."/>
            <person name="Deng Q.-Q."/>
        </authorList>
    </citation>
    <scope>NUCLEOTIDE SEQUENCE</scope>
    <source>
        <strain evidence="10">SYSU M60031</strain>
    </source>
</reference>
<organism evidence="10 11">
    <name type="scientific">Ectobacillus ponti</name>
    <dbReference type="NCBI Taxonomy" id="2961894"/>
    <lineage>
        <taxon>Bacteria</taxon>
        <taxon>Bacillati</taxon>
        <taxon>Bacillota</taxon>
        <taxon>Bacilli</taxon>
        <taxon>Bacillales</taxon>
        <taxon>Bacillaceae</taxon>
        <taxon>Ectobacillus</taxon>
    </lineage>
</organism>
<evidence type="ECO:0000256" key="1">
    <source>
        <dbReference type="ARBA" id="ARBA00004651"/>
    </source>
</evidence>
<keyword evidence="6 9" id="KW-1133">Transmembrane helix</keyword>
<dbReference type="PANTHER" id="PTHR38438">
    <property type="entry name" value="RIBOFLAVIN TRANSPORTER RIBU"/>
    <property type="match status" value="1"/>
</dbReference>
<comment type="function">
    <text evidence="8">Probably a riboflavin-binding protein that interacts with the energy-coupling factor (ECF) ABC-transporter complex.</text>
</comment>
<dbReference type="RefSeq" id="WP_254758641.1">
    <property type="nucleotide sequence ID" value="NZ_JANCLT010000004.1"/>
</dbReference>
<comment type="subcellular location">
    <subcellularLocation>
        <location evidence="1">Cell membrane</location>
        <topology evidence="1">Multi-pass membrane protein</topology>
    </subcellularLocation>
</comment>
<proteinExistence type="inferred from homology"/>
<sequence>MKQSRVKRMVSVAMLSSIAYVLMMLDFPVWGLPAFLRIDFSEVPALLAAVVFGPAAGMVVEAIKNVLYYWIKGSFTGVPVGELANFTAGCLYILPTAYFFRKYRSTKGLTLGLLVGTVTMTLLMSVLNYYVIFPAYTWFLHADAMTAGQTKTIIVTGILPFNALKGAAVAIVFVLIFTRLKGWLQTRMA</sequence>
<evidence type="ECO:0000256" key="6">
    <source>
        <dbReference type="ARBA" id="ARBA00022989"/>
    </source>
</evidence>
<evidence type="ECO:0000313" key="11">
    <source>
        <dbReference type="Proteomes" id="UP001156102"/>
    </source>
</evidence>
<feature type="transmembrane region" description="Helical" evidence="9">
    <location>
        <begin position="109"/>
        <end position="133"/>
    </location>
</feature>
<keyword evidence="11" id="KW-1185">Reference proteome</keyword>
<name>A0AA41X9F0_9BACI</name>
<protein>
    <recommendedName>
        <fullName evidence="8">Riboflavin transporter</fullName>
    </recommendedName>
</protein>
<comment type="caution">
    <text evidence="10">The sequence shown here is derived from an EMBL/GenBank/DDBJ whole genome shotgun (WGS) entry which is preliminary data.</text>
</comment>
<dbReference type="EMBL" id="JANCLT010000004">
    <property type="protein sequence ID" value="MCP8968723.1"/>
    <property type="molecule type" value="Genomic_DNA"/>
</dbReference>
<keyword evidence="4 8" id="KW-1003">Cell membrane</keyword>
<dbReference type="InterPro" id="IPR025720">
    <property type="entry name" value="RibU"/>
</dbReference>
<dbReference type="PIRSF" id="PIRSF037778">
    <property type="entry name" value="UCP037778_transp_RibU"/>
    <property type="match status" value="1"/>
</dbReference>
<dbReference type="Gene3D" id="1.10.1760.20">
    <property type="match status" value="1"/>
</dbReference>
<evidence type="ECO:0000256" key="7">
    <source>
        <dbReference type="ARBA" id="ARBA00023136"/>
    </source>
</evidence>
<evidence type="ECO:0000313" key="10">
    <source>
        <dbReference type="EMBL" id="MCP8968723.1"/>
    </source>
</evidence>
<comment type="similarity">
    <text evidence="2 8">Belongs to the prokaryotic riboflavin transporter (P-RFT) (TC 2.A.87) family.</text>
</comment>
<gene>
    <name evidence="10" type="ORF">NK662_09250</name>
</gene>
<dbReference type="AlphaFoldDB" id="A0AA41X9F0"/>
<evidence type="ECO:0000256" key="2">
    <source>
        <dbReference type="ARBA" id="ARBA00005540"/>
    </source>
</evidence>
<dbReference type="Pfam" id="PF12822">
    <property type="entry name" value="ECF_trnsprt"/>
    <property type="match status" value="1"/>
</dbReference>
<keyword evidence="7 8" id="KW-0472">Membrane</keyword>
<dbReference type="Proteomes" id="UP001156102">
    <property type="component" value="Unassembled WGS sequence"/>
</dbReference>
<keyword evidence="3 8" id="KW-0813">Transport</keyword>